<organism evidence="1 2">
    <name type="scientific">Flavobacterium beibuense F44-8</name>
    <dbReference type="NCBI Taxonomy" id="1406840"/>
    <lineage>
        <taxon>Bacteria</taxon>
        <taxon>Pseudomonadati</taxon>
        <taxon>Bacteroidota</taxon>
        <taxon>Flavobacteriia</taxon>
        <taxon>Flavobacteriales</taxon>
        <taxon>Flavobacteriaceae</taxon>
        <taxon>Flavobacterium</taxon>
    </lineage>
</organism>
<sequence length="232" mass="27279">MILHTVIINRKTMQKHGFVFFRYKKGVLLELHQYTFYLFMTRCALYILLSAFFSISCEKTHEEKLEENISHYISHSITNSSGYQPMLTIIQDTITVGEFAEMTLLINENDILKYREEIDKDNLEINKLENSDTGITDELLLKSYKESLKSCNKSIKVRLDQNDKLEELRHNKAVAFYVAQHKCRLKNGFGVLDENRFYIIASDKDEVLNVSDNYSESTLKMRTLFNTRYLKK</sequence>
<dbReference type="AlphaFoldDB" id="A0A0A2LHM5"/>
<gene>
    <name evidence="1" type="ORF">Q763_17075</name>
</gene>
<keyword evidence="2" id="KW-1185">Reference proteome</keyword>
<dbReference type="EMBL" id="JRLV01000032">
    <property type="protein sequence ID" value="KGO78701.1"/>
    <property type="molecule type" value="Genomic_DNA"/>
</dbReference>
<comment type="caution">
    <text evidence="1">The sequence shown here is derived from an EMBL/GenBank/DDBJ whole genome shotgun (WGS) entry which is preliminary data.</text>
</comment>
<accession>A0A0A2LHM5</accession>
<protein>
    <submittedName>
        <fullName evidence="1">Uncharacterized protein</fullName>
    </submittedName>
</protein>
<reference evidence="1 2" key="1">
    <citation type="submission" date="2013-09" db="EMBL/GenBank/DDBJ databases">
        <authorList>
            <person name="Zeng Z."/>
            <person name="Chen C."/>
        </authorList>
    </citation>
    <scope>NUCLEOTIDE SEQUENCE [LARGE SCALE GENOMIC DNA]</scope>
    <source>
        <strain evidence="1 2">F44-8</strain>
    </source>
</reference>
<dbReference type="STRING" id="1406840.Q763_17075"/>
<evidence type="ECO:0000313" key="1">
    <source>
        <dbReference type="EMBL" id="KGO78701.1"/>
    </source>
</evidence>
<dbReference type="Proteomes" id="UP000030129">
    <property type="component" value="Unassembled WGS sequence"/>
</dbReference>
<dbReference type="RefSeq" id="WP_157499510.1">
    <property type="nucleotide sequence ID" value="NZ_JRLV01000032.1"/>
</dbReference>
<proteinExistence type="predicted"/>
<name>A0A0A2LHM5_9FLAO</name>
<evidence type="ECO:0000313" key="2">
    <source>
        <dbReference type="Proteomes" id="UP000030129"/>
    </source>
</evidence>